<organism evidence="3 4">
    <name type="scientific">Lithospermum erythrorhizon</name>
    <name type="common">Purple gromwell</name>
    <name type="synonym">Lithospermum officinale var. erythrorhizon</name>
    <dbReference type="NCBI Taxonomy" id="34254"/>
    <lineage>
        <taxon>Eukaryota</taxon>
        <taxon>Viridiplantae</taxon>
        <taxon>Streptophyta</taxon>
        <taxon>Embryophyta</taxon>
        <taxon>Tracheophyta</taxon>
        <taxon>Spermatophyta</taxon>
        <taxon>Magnoliopsida</taxon>
        <taxon>eudicotyledons</taxon>
        <taxon>Gunneridae</taxon>
        <taxon>Pentapetalae</taxon>
        <taxon>asterids</taxon>
        <taxon>lamiids</taxon>
        <taxon>Boraginales</taxon>
        <taxon>Boraginaceae</taxon>
        <taxon>Boraginoideae</taxon>
        <taxon>Lithospermeae</taxon>
        <taxon>Lithospermum</taxon>
    </lineage>
</organism>
<dbReference type="NCBIfam" id="TIGR00756">
    <property type="entry name" value="PPR"/>
    <property type="match status" value="4"/>
</dbReference>
<dbReference type="InterPro" id="IPR050421">
    <property type="entry name" value="PPR"/>
</dbReference>
<dbReference type="Proteomes" id="UP001454036">
    <property type="component" value="Unassembled WGS sequence"/>
</dbReference>
<evidence type="ECO:0000313" key="3">
    <source>
        <dbReference type="EMBL" id="GAA0138605.1"/>
    </source>
</evidence>
<evidence type="ECO:0000256" key="1">
    <source>
        <dbReference type="ARBA" id="ARBA00022737"/>
    </source>
</evidence>
<keyword evidence="4" id="KW-1185">Reference proteome</keyword>
<gene>
    <name evidence="3" type="ORF">LIER_00316</name>
</gene>
<dbReference type="Gene3D" id="1.25.40.10">
    <property type="entry name" value="Tetratricopeptide repeat domain"/>
    <property type="match status" value="4"/>
</dbReference>
<dbReference type="PANTHER" id="PTHR47928">
    <property type="entry name" value="REPEAT-CONTAINING PROTEIN, PUTATIVE-RELATED"/>
    <property type="match status" value="1"/>
</dbReference>
<dbReference type="Pfam" id="PF01535">
    <property type="entry name" value="PPR"/>
    <property type="match status" value="3"/>
</dbReference>
<evidence type="ECO:0000313" key="4">
    <source>
        <dbReference type="Proteomes" id="UP001454036"/>
    </source>
</evidence>
<feature type="repeat" description="PPR" evidence="2">
    <location>
        <begin position="169"/>
        <end position="203"/>
    </location>
</feature>
<dbReference type="FunFam" id="1.25.40.10:FF:000090">
    <property type="entry name" value="Pentatricopeptide repeat-containing protein, chloroplastic"/>
    <property type="match status" value="1"/>
</dbReference>
<dbReference type="FunFam" id="1.25.40.10:FF:000351">
    <property type="entry name" value="Pentatricopeptide repeat-containing protein"/>
    <property type="match status" value="1"/>
</dbReference>
<dbReference type="Pfam" id="PF20431">
    <property type="entry name" value="E_motif"/>
    <property type="match status" value="1"/>
</dbReference>
<dbReference type="AlphaFoldDB" id="A0AAV3NKJ7"/>
<comment type="caution">
    <text evidence="3">The sequence shown here is derived from an EMBL/GenBank/DDBJ whole genome shotgun (WGS) entry which is preliminary data.</text>
</comment>
<feature type="repeat" description="PPR" evidence="2">
    <location>
        <begin position="68"/>
        <end position="102"/>
    </location>
</feature>
<dbReference type="InterPro" id="IPR002885">
    <property type="entry name" value="PPR_rpt"/>
</dbReference>
<dbReference type="GO" id="GO:0005739">
    <property type="term" value="C:mitochondrion"/>
    <property type="evidence" value="ECO:0007669"/>
    <property type="project" value="GOC"/>
</dbReference>
<dbReference type="Pfam" id="PF13041">
    <property type="entry name" value="PPR_2"/>
    <property type="match status" value="2"/>
</dbReference>
<evidence type="ECO:0008006" key="5">
    <source>
        <dbReference type="Google" id="ProtNLM"/>
    </source>
</evidence>
<feature type="repeat" description="PPR" evidence="2">
    <location>
        <begin position="371"/>
        <end position="405"/>
    </location>
</feature>
<dbReference type="PROSITE" id="PS51375">
    <property type="entry name" value="PPR"/>
    <property type="match status" value="4"/>
</dbReference>
<proteinExistence type="predicted"/>
<dbReference type="InterPro" id="IPR011990">
    <property type="entry name" value="TPR-like_helical_dom_sf"/>
</dbReference>
<sequence>MNLHLTKLLPELSKPHQTLPKTQKLHALIAKSHHSDDPFYATKLIRFYALNNDLISAHNLFDKTPQRTTFLWNSIIRAYARNGFFSTAFSLFKDMFVSQTKPDNFTFACMLRASEENGDVEGVRSLHGVVVVVGLGLDSVCCSALVSVYSKAGRVLEASKVFLRIMRPDLVLFNAMIMGYALTRDWVMSLEFFRMMQKYGEPPDGYTMVGLITCFGDPSLLAFGEGIHGICIRKGFDSSDHVSSALLSMYFRCKCVKSARKLFDGVEQPDLVTSSALITGFVQSEDYVQAFDYFRAMNVEGLKADHVLIASILAACAQLTIVGPGSEVHGYVIRHGCEEEVMVASALIYMYAKCGFLEMGLRVFRAMPRKNIVTYNLAINNFGLYGFPSEAFRLFDELIDKGLKPDETTFTAVLCACCHAGLLNLGREYYRRMKHEFGIQTITEHYVHMVKLLGMAGELEEAYELVRSLQEPIDPGIWGALLMCCDVHRNFELADIVAQRLLHNKTEKSSYKVMLSNLYAAGGRWNDVEKLRVDEGSQRKLPGVSWISGA</sequence>
<dbReference type="EMBL" id="BAABME010000024">
    <property type="protein sequence ID" value="GAA0138605.1"/>
    <property type="molecule type" value="Genomic_DNA"/>
</dbReference>
<dbReference type="GO" id="GO:1900864">
    <property type="term" value="P:mitochondrial RNA modification"/>
    <property type="evidence" value="ECO:0007669"/>
    <property type="project" value="TreeGrafter"/>
</dbReference>
<reference evidence="3 4" key="1">
    <citation type="submission" date="2024-01" db="EMBL/GenBank/DDBJ databases">
        <title>The complete chloroplast genome sequence of Lithospermum erythrorhizon: insights into the phylogenetic relationship among Boraginaceae species and the maternal lineages of purple gromwells.</title>
        <authorList>
            <person name="Okada T."/>
            <person name="Watanabe K."/>
        </authorList>
    </citation>
    <scope>NUCLEOTIDE SEQUENCE [LARGE SCALE GENOMIC DNA]</scope>
</reference>
<evidence type="ECO:0000256" key="2">
    <source>
        <dbReference type="PROSITE-ProRule" id="PRU00708"/>
    </source>
</evidence>
<feature type="repeat" description="PPR" evidence="2">
    <location>
        <begin position="406"/>
        <end position="436"/>
    </location>
</feature>
<name>A0AAV3NKJ7_LITER</name>
<dbReference type="PANTHER" id="PTHR47928:SF28">
    <property type="entry name" value="OS01G0545900 PROTEIN"/>
    <property type="match status" value="1"/>
</dbReference>
<keyword evidence="1" id="KW-0677">Repeat</keyword>
<accession>A0AAV3NKJ7</accession>
<protein>
    <recommendedName>
        <fullName evidence="5">Pentatricopeptide repeat-containing protein</fullName>
    </recommendedName>
</protein>
<dbReference type="InterPro" id="IPR046848">
    <property type="entry name" value="E_motif"/>
</dbReference>